<feature type="repeat" description="WD" evidence="3">
    <location>
        <begin position="486"/>
        <end position="519"/>
    </location>
</feature>
<evidence type="ECO:0000256" key="2">
    <source>
        <dbReference type="ARBA" id="ARBA00022737"/>
    </source>
</evidence>
<dbReference type="Proteomes" id="UP000799118">
    <property type="component" value="Unassembled WGS sequence"/>
</dbReference>
<dbReference type="PANTHER" id="PTHR19856">
    <property type="entry name" value="WD-REPEATCONTAINING PROTEIN WDR1"/>
    <property type="match status" value="1"/>
</dbReference>
<dbReference type="Pfam" id="PF12894">
    <property type="entry name" value="ANAPC4_WD40"/>
    <property type="match status" value="1"/>
</dbReference>
<dbReference type="PANTHER" id="PTHR19856:SF0">
    <property type="entry name" value="WD REPEAT-CONTAINING PROTEIN 1"/>
    <property type="match status" value="1"/>
</dbReference>
<dbReference type="GO" id="GO:0051015">
    <property type="term" value="F:actin filament binding"/>
    <property type="evidence" value="ECO:0007669"/>
    <property type="project" value="TreeGrafter"/>
</dbReference>
<dbReference type="Pfam" id="PF00400">
    <property type="entry name" value="WD40"/>
    <property type="match status" value="2"/>
</dbReference>
<feature type="domain" description="Anaphase-promoting complex subunit 4-like WD40" evidence="4">
    <location>
        <begin position="410"/>
        <end position="500"/>
    </location>
</feature>
<dbReference type="SUPFAM" id="SSF50978">
    <property type="entry name" value="WD40 repeat-like"/>
    <property type="match status" value="2"/>
</dbReference>
<dbReference type="InterPro" id="IPR001680">
    <property type="entry name" value="WD40_rpt"/>
</dbReference>
<feature type="repeat" description="WD" evidence="3">
    <location>
        <begin position="52"/>
        <end position="84"/>
    </location>
</feature>
<organism evidence="5 6">
    <name type="scientific">Gymnopus androsaceus JB14</name>
    <dbReference type="NCBI Taxonomy" id="1447944"/>
    <lineage>
        <taxon>Eukaryota</taxon>
        <taxon>Fungi</taxon>
        <taxon>Dikarya</taxon>
        <taxon>Basidiomycota</taxon>
        <taxon>Agaricomycotina</taxon>
        <taxon>Agaricomycetes</taxon>
        <taxon>Agaricomycetidae</taxon>
        <taxon>Agaricales</taxon>
        <taxon>Marasmiineae</taxon>
        <taxon>Omphalotaceae</taxon>
        <taxon>Gymnopus</taxon>
    </lineage>
</organism>
<dbReference type="Gene3D" id="2.130.10.10">
    <property type="entry name" value="YVTN repeat-like/Quinoprotein amine dehydrogenase"/>
    <property type="match status" value="2"/>
</dbReference>
<gene>
    <name evidence="5" type="ORF">BT96DRAFT_989115</name>
</gene>
<dbReference type="SMART" id="SM00320">
    <property type="entry name" value="WD40"/>
    <property type="match status" value="10"/>
</dbReference>
<dbReference type="GO" id="GO:0030042">
    <property type="term" value="P:actin filament depolymerization"/>
    <property type="evidence" value="ECO:0007669"/>
    <property type="project" value="TreeGrafter"/>
</dbReference>
<keyword evidence="2" id="KW-0677">Repeat</keyword>
<dbReference type="OrthoDB" id="2306at2759"/>
<evidence type="ECO:0000313" key="6">
    <source>
        <dbReference type="Proteomes" id="UP000799118"/>
    </source>
</evidence>
<sequence length="570" mass="60414">MSFKPSALFPSNPVTERGVSTKLSANKDKVVYSNGKIVVIRDLKNPKLSVSYAGHKQNATAARISPSGNYCSSGDVAGFVRVWDTVGEDQTLKGEYKVLSGRINDLEWDGESKRILAVGDGKEKFGHAFMFDTGTSTGEITGHSKVVNAVSIRHQRPYRAATAGDDSVIIFHQGAPGYKDVRYAPSGDFFASVGSDSKIFVYDGKTGDTIGEISDSPHTGSIMACTWSPDSKSLVTSSADCTVKLWDVEARKAVTTWTVGSGVSAQQVGNTWCGESDIISLSMNGDLNVFDDRTGSKPSRIIQGPQKAITAIAPAASSDTFFAGTADGRVLSYSKSTGESTHLQGTNHTSLVTSLASSPAGAPCFLQALMIASGRLEMTDSPSISLSAQPKSLAVADDGSVVVQSTLPARWRRKGHLVAIGAEDSKVHLYQWDGKVLKEDMILEGNKAVVSALAFSPDGNLLASGDSSGRISLFDIKEKKLITSRWSFHSARVNSLSWTSDSKHCASGSLDTHVYIWSVAKPLKNIAIKNAGSGGVNGVLWIDGGEGKTGKLVSSGADACVKVWEVTFHA</sequence>
<dbReference type="FunFam" id="2.130.10.10:FF:000102">
    <property type="entry name" value="Actin-interacting protein 1"/>
    <property type="match status" value="1"/>
</dbReference>
<dbReference type="InterPro" id="IPR020472">
    <property type="entry name" value="WD40_PAC1"/>
</dbReference>
<dbReference type="PRINTS" id="PR00320">
    <property type="entry name" value="GPROTEINBRPT"/>
</dbReference>
<protein>
    <submittedName>
        <fullName evidence="5">WD40 repeat-like protein</fullName>
    </submittedName>
</protein>
<dbReference type="PROSITE" id="PS00678">
    <property type="entry name" value="WD_REPEATS_1"/>
    <property type="match status" value="2"/>
</dbReference>
<reference evidence="5" key="1">
    <citation type="journal article" date="2019" name="Environ. Microbiol.">
        <title>Fungal ecological strategies reflected in gene transcription - a case study of two litter decomposers.</title>
        <authorList>
            <person name="Barbi F."/>
            <person name="Kohler A."/>
            <person name="Barry K."/>
            <person name="Baskaran P."/>
            <person name="Daum C."/>
            <person name="Fauchery L."/>
            <person name="Ihrmark K."/>
            <person name="Kuo A."/>
            <person name="LaButti K."/>
            <person name="Lipzen A."/>
            <person name="Morin E."/>
            <person name="Grigoriev I.V."/>
            <person name="Henrissat B."/>
            <person name="Lindahl B."/>
            <person name="Martin F."/>
        </authorList>
    </citation>
    <scope>NUCLEOTIDE SEQUENCE</scope>
    <source>
        <strain evidence="5">JB14</strain>
    </source>
</reference>
<feature type="repeat" description="WD" evidence="3">
    <location>
        <begin position="215"/>
        <end position="256"/>
    </location>
</feature>
<dbReference type="PROSITE" id="PS50082">
    <property type="entry name" value="WD_REPEATS_2"/>
    <property type="match status" value="4"/>
</dbReference>
<dbReference type="PROSITE" id="PS50294">
    <property type="entry name" value="WD_REPEATS_REGION"/>
    <property type="match status" value="3"/>
</dbReference>
<dbReference type="InterPro" id="IPR015943">
    <property type="entry name" value="WD40/YVTN_repeat-like_dom_sf"/>
</dbReference>
<accession>A0A6A4I6V5</accession>
<name>A0A6A4I6V5_9AGAR</name>
<evidence type="ECO:0000256" key="1">
    <source>
        <dbReference type="ARBA" id="ARBA00022574"/>
    </source>
</evidence>
<dbReference type="EMBL" id="ML769415">
    <property type="protein sequence ID" value="KAE9404554.1"/>
    <property type="molecule type" value="Genomic_DNA"/>
</dbReference>
<dbReference type="InterPro" id="IPR036322">
    <property type="entry name" value="WD40_repeat_dom_sf"/>
</dbReference>
<keyword evidence="1 3" id="KW-0853">WD repeat</keyword>
<keyword evidence="6" id="KW-1185">Reference proteome</keyword>
<proteinExistence type="predicted"/>
<dbReference type="GO" id="GO:0030864">
    <property type="term" value="C:cortical actin cytoskeleton"/>
    <property type="evidence" value="ECO:0007669"/>
    <property type="project" value="TreeGrafter"/>
</dbReference>
<evidence type="ECO:0000256" key="3">
    <source>
        <dbReference type="PROSITE-ProRule" id="PRU00221"/>
    </source>
</evidence>
<dbReference type="InterPro" id="IPR024977">
    <property type="entry name" value="Apc4-like_WD40_dom"/>
</dbReference>
<dbReference type="AlphaFoldDB" id="A0A6A4I6V5"/>
<dbReference type="InterPro" id="IPR019775">
    <property type="entry name" value="WD40_repeat_CS"/>
</dbReference>
<evidence type="ECO:0000313" key="5">
    <source>
        <dbReference type="EMBL" id="KAE9404554.1"/>
    </source>
</evidence>
<feature type="repeat" description="WD" evidence="3">
    <location>
        <begin position="443"/>
        <end position="484"/>
    </location>
</feature>
<evidence type="ECO:0000259" key="4">
    <source>
        <dbReference type="Pfam" id="PF12894"/>
    </source>
</evidence>